<dbReference type="PANTHER" id="PTHR24305">
    <property type="entry name" value="CYTOCHROME P450"/>
    <property type="match status" value="1"/>
</dbReference>
<comment type="caution">
    <text evidence="8">The sequence shown here is derived from an EMBL/GenBank/DDBJ whole genome shotgun (WGS) entry which is preliminary data.</text>
</comment>
<evidence type="ECO:0000256" key="2">
    <source>
        <dbReference type="ARBA" id="ARBA00010617"/>
    </source>
</evidence>
<gene>
    <name evidence="8" type="ORF">FDO65_06335</name>
</gene>
<dbReference type="GO" id="GO:0004497">
    <property type="term" value="F:monooxygenase activity"/>
    <property type="evidence" value="ECO:0007669"/>
    <property type="project" value="UniProtKB-KW"/>
</dbReference>
<dbReference type="InterPro" id="IPR001128">
    <property type="entry name" value="Cyt_P450"/>
</dbReference>
<dbReference type="OrthoDB" id="7376058at2"/>
<dbReference type="Gene3D" id="1.10.630.10">
    <property type="entry name" value="Cytochrome P450"/>
    <property type="match status" value="1"/>
</dbReference>
<feature type="region of interest" description="Disordered" evidence="7">
    <location>
        <begin position="1"/>
        <end position="21"/>
    </location>
</feature>
<keyword evidence="6" id="KW-0503">Monooxygenase</keyword>
<accession>A0A4U6QL26</accession>
<evidence type="ECO:0000256" key="5">
    <source>
        <dbReference type="PIRSR" id="PIRSR602403-1"/>
    </source>
</evidence>
<feature type="binding site" description="axial binding residue" evidence="5">
    <location>
        <position position="418"/>
    </location>
    <ligand>
        <name>heme</name>
        <dbReference type="ChEBI" id="CHEBI:30413"/>
    </ligand>
    <ligandPart>
        <name>Fe</name>
        <dbReference type="ChEBI" id="CHEBI:18248"/>
    </ligandPart>
</feature>
<reference evidence="8 9" key="1">
    <citation type="submission" date="2019-05" db="EMBL/GenBank/DDBJ databases">
        <title>Nakamurella sp. N5BH11, whole genome shotgun sequence.</title>
        <authorList>
            <person name="Tuo L."/>
        </authorList>
    </citation>
    <scope>NUCLEOTIDE SEQUENCE [LARGE SCALE GENOMIC DNA]</scope>
    <source>
        <strain evidence="8 9">N5BH11</strain>
    </source>
</reference>
<dbReference type="EMBL" id="SZZH01000001">
    <property type="protein sequence ID" value="TKV61237.1"/>
    <property type="molecule type" value="Genomic_DNA"/>
</dbReference>
<keyword evidence="5 6" id="KW-0349">Heme</keyword>
<comment type="similarity">
    <text evidence="2 6">Belongs to the cytochrome P450 family.</text>
</comment>
<organism evidence="8 9">
    <name type="scientific">Nakamurella flava</name>
    <dbReference type="NCBI Taxonomy" id="2576308"/>
    <lineage>
        <taxon>Bacteria</taxon>
        <taxon>Bacillati</taxon>
        <taxon>Actinomycetota</taxon>
        <taxon>Actinomycetes</taxon>
        <taxon>Nakamurellales</taxon>
        <taxon>Nakamurellaceae</taxon>
        <taxon>Nakamurella</taxon>
    </lineage>
</organism>
<comment type="cofactor">
    <cofactor evidence="1 5">
        <name>heme</name>
        <dbReference type="ChEBI" id="CHEBI:30413"/>
    </cofactor>
</comment>
<dbReference type="GO" id="GO:0020037">
    <property type="term" value="F:heme binding"/>
    <property type="evidence" value="ECO:0007669"/>
    <property type="project" value="InterPro"/>
</dbReference>
<name>A0A4U6QL26_9ACTN</name>
<dbReference type="InterPro" id="IPR002403">
    <property type="entry name" value="Cyt_P450_E_grp-IV"/>
</dbReference>
<dbReference type="Proteomes" id="UP000306985">
    <property type="component" value="Unassembled WGS sequence"/>
</dbReference>
<evidence type="ECO:0000256" key="1">
    <source>
        <dbReference type="ARBA" id="ARBA00001971"/>
    </source>
</evidence>
<keyword evidence="3 5" id="KW-0479">Metal-binding</keyword>
<evidence type="ECO:0000256" key="4">
    <source>
        <dbReference type="ARBA" id="ARBA00023004"/>
    </source>
</evidence>
<dbReference type="InterPro" id="IPR036396">
    <property type="entry name" value="Cyt_P450_sf"/>
</dbReference>
<keyword evidence="6" id="KW-0560">Oxidoreductase</keyword>
<dbReference type="RefSeq" id="WP_137448541.1">
    <property type="nucleotide sequence ID" value="NZ_SZZH01000001.1"/>
</dbReference>
<evidence type="ECO:0000256" key="7">
    <source>
        <dbReference type="SAM" id="MobiDB-lite"/>
    </source>
</evidence>
<dbReference type="PRINTS" id="PR00385">
    <property type="entry name" value="P450"/>
</dbReference>
<dbReference type="Pfam" id="PF00067">
    <property type="entry name" value="p450"/>
    <property type="match status" value="1"/>
</dbReference>
<keyword evidence="4 5" id="KW-0408">Iron</keyword>
<dbReference type="PRINTS" id="PR00465">
    <property type="entry name" value="EP450IV"/>
</dbReference>
<dbReference type="PROSITE" id="PS00086">
    <property type="entry name" value="CYTOCHROME_P450"/>
    <property type="match status" value="1"/>
</dbReference>
<evidence type="ECO:0000256" key="3">
    <source>
        <dbReference type="ARBA" id="ARBA00022723"/>
    </source>
</evidence>
<dbReference type="AlphaFoldDB" id="A0A4U6QL26"/>
<dbReference type="InterPro" id="IPR017972">
    <property type="entry name" value="Cyt_P450_CS"/>
</dbReference>
<dbReference type="PANTHER" id="PTHR24305:SF166">
    <property type="entry name" value="CYTOCHROME P450 12A4, MITOCHONDRIAL-RELATED"/>
    <property type="match status" value="1"/>
</dbReference>
<dbReference type="GO" id="GO:0016705">
    <property type="term" value="F:oxidoreductase activity, acting on paired donors, with incorporation or reduction of molecular oxygen"/>
    <property type="evidence" value="ECO:0007669"/>
    <property type="project" value="InterPro"/>
</dbReference>
<evidence type="ECO:0000256" key="6">
    <source>
        <dbReference type="RuleBase" id="RU000461"/>
    </source>
</evidence>
<dbReference type="SUPFAM" id="SSF48264">
    <property type="entry name" value="Cytochrome P450"/>
    <property type="match status" value="1"/>
</dbReference>
<keyword evidence="9" id="KW-1185">Reference proteome</keyword>
<evidence type="ECO:0000313" key="8">
    <source>
        <dbReference type="EMBL" id="TKV61237.1"/>
    </source>
</evidence>
<sequence>MGTDVHTADRPPAGPAIPPHFAGRPIVGAGIDLQRDFLGTLLTIAAGPSPVTKVVAGPPGWRREFYLTSHPDAVGPILSAPERWVKQTATYEIVRRTLGNGMLTAEGDEWRRQRRFLAPVFTPRRIAGAYADIIVDETSRLADRWDTTTGRTVDVHADMVELTARIIGRILFGADMTEAIRRITRVAFVNEALMRRGLVPHPLPLAVPTPGNRRVVAGLREIRSVASDLIAERRRRYPSGRSTADDAQDMLSLLLNARDAENPTDRLTDQEVADQVLIFLLAGHETTASTLACGLVELARSPHWQAVLHSELDNIGYPPASADLPRLVWTGRAVRESLRLYPAAHTLGRRALADEILCGYAIPAGSDVLISPWVLHRSPRIWPEPARFDPTRFDLPDGALPGGSRHAWMPFGAGPHTCVGMQLAMTEAPLVLAGLLRRFEFTTELTSVPLTAAVSLRPSRPLPVSLRAR</sequence>
<dbReference type="InterPro" id="IPR050121">
    <property type="entry name" value="Cytochrome_P450_monoxygenase"/>
</dbReference>
<dbReference type="GO" id="GO:0005506">
    <property type="term" value="F:iron ion binding"/>
    <property type="evidence" value="ECO:0007669"/>
    <property type="project" value="InterPro"/>
</dbReference>
<proteinExistence type="inferred from homology"/>
<evidence type="ECO:0000313" key="9">
    <source>
        <dbReference type="Proteomes" id="UP000306985"/>
    </source>
</evidence>
<protein>
    <submittedName>
        <fullName evidence="8">Cytochrome P450</fullName>
    </submittedName>
</protein>